<dbReference type="AlphaFoldDB" id="C4KB67"/>
<accession>C4KB67</accession>
<organism evidence="1 3">
    <name type="scientific">Thauera aminoaromatica</name>
    <dbReference type="NCBI Taxonomy" id="164330"/>
    <lineage>
        <taxon>Bacteria</taxon>
        <taxon>Pseudomonadati</taxon>
        <taxon>Pseudomonadota</taxon>
        <taxon>Betaproteobacteria</taxon>
        <taxon>Rhodocyclales</taxon>
        <taxon>Zoogloeaceae</taxon>
        <taxon>Thauera</taxon>
    </lineage>
</organism>
<dbReference type="EMBL" id="SSFD01000203">
    <property type="protein sequence ID" value="TXH83645.1"/>
    <property type="molecule type" value="Genomic_DNA"/>
</dbReference>
<keyword evidence="3" id="KW-1185">Reference proteome</keyword>
<proteinExistence type="predicted"/>
<protein>
    <submittedName>
        <fullName evidence="2">Ribonucleotide reductase subunit alpha</fullName>
    </submittedName>
</protein>
<accession>A0A5C7SL55</accession>
<dbReference type="eggNOG" id="ENOG5032S32">
    <property type="taxonomic scope" value="Bacteria"/>
</dbReference>
<dbReference type="RefSeq" id="WP_004328313.1">
    <property type="nucleotide sequence ID" value="NC_011662.2"/>
</dbReference>
<evidence type="ECO:0000313" key="3">
    <source>
        <dbReference type="Proteomes" id="UP000002186"/>
    </source>
</evidence>
<evidence type="ECO:0000313" key="2">
    <source>
        <dbReference type="EMBL" id="TXH83645.1"/>
    </source>
</evidence>
<dbReference type="Proteomes" id="UP000002186">
    <property type="component" value="Chromosome"/>
</dbReference>
<dbReference type="HOGENOM" id="CLU_133267_0_0_4"/>
<reference evidence="1 3" key="2">
    <citation type="journal article" date="2012" name="Stand. Genomic Sci.">
        <title>Complete genome sequence of Thauera aminoaromatica strain MZ1T.</title>
        <authorList>
            <person name="Jiang K."/>
            <person name="Sanseverino J."/>
            <person name="Chauhan A."/>
            <person name="Lucas S."/>
            <person name="Copeland A."/>
            <person name="Lapidus A."/>
            <person name="Del Rio T.G."/>
            <person name="Dalin E."/>
            <person name="Tice H."/>
            <person name="Bruce D."/>
            <person name="Goodwin L."/>
            <person name="Pitluck S."/>
            <person name="Sims D."/>
            <person name="Brettin T."/>
            <person name="Detter J.C."/>
            <person name="Han C."/>
            <person name="Chang Y.J."/>
            <person name="Larimer F."/>
            <person name="Land M."/>
            <person name="Hauser L."/>
            <person name="Kyrpides N.C."/>
            <person name="Mikhailova N."/>
            <person name="Moser S."/>
            <person name="Jegier P."/>
            <person name="Close D."/>
            <person name="Debruyn J.M."/>
            <person name="Wang Y."/>
            <person name="Layton A.C."/>
            <person name="Allen M.S."/>
            <person name="Sayler G.S."/>
        </authorList>
    </citation>
    <scope>NUCLEOTIDE SEQUENCE [LARGE SCALE GENOMIC DNA]</scope>
    <source>
        <strain evidence="1 3">MZ1T</strain>
    </source>
</reference>
<reference evidence="3" key="1">
    <citation type="submission" date="2009-05" db="EMBL/GenBank/DDBJ databases">
        <title>Complete sequence of chromosome of Thauera sp. MZ1T.</title>
        <authorList>
            <consortium name="US DOE Joint Genome Institute"/>
            <person name="Lucas S."/>
            <person name="Copeland A."/>
            <person name="Lapidus A."/>
            <person name="Glavina del Rio T."/>
            <person name="Dalin E."/>
            <person name="Tice H."/>
            <person name="Bruce D."/>
            <person name="Goodwin L."/>
            <person name="Pitluck S."/>
            <person name="Sims D."/>
            <person name="Brettin T."/>
            <person name="Detter J.C."/>
            <person name="Han C."/>
            <person name="Larimer F."/>
            <person name="Land M."/>
            <person name="Hauser L."/>
            <person name="Kyrpides N."/>
            <person name="Mikhailova N."/>
            <person name="Sayler G.S."/>
        </authorList>
    </citation>
    <scope>NUCLEOTIDE SEQUENCE [LARGE SCALE GENOMIC DNA]</scope>
    <source>
        <strain evidence="3">MZ1T</strain>
    </source>
</reference>
<gene>
    <name evidence="1" type="ordered locus">Tmz1t_3045</name>
    <name evidence="2" type="ORF">E6Q80_13270</name>
</gene>
<evidence type="ECO:0000313" key="1">
    <source>
        <dbReference type="EMBL" id="ACR01643.1"/>
    </source>
</evidence>
<dbReference type="Proteomes" id="UP000321192">
    <property type="component" value="Unassembled WGS sequence"/>
</dbReference>
<dbReference type="EMBL" id="CP001281">
    <property type="protein sequence ID" value="ACR01643.1"/>
    <property type="molecule type" value="Genomic_DNA"/>
</dbReference>
<reference evidence="2 4" key="3">
    <citation type="submission" date="2018-09" db="EMBL/GenBank/DDBJ databases">
        <title>Metagenome Assembled Genomes from an Advanced Water Purification Facility.</title>
        <authorList>
            <person name="Stamps B.W."/>
            <person name="Spear J.R."/>
        </authorList>
    </citation>
    <scope>NUCLEOTIDE SEQUENCE [LARGE SCALE GENOMIC DNA]</scope>
    <source>
        <strain evidence="2">Bin_27_1</strain>
    </source>
</reference>
<evidence type="ECO:0000313" key="4">
    <source>
        <dbReference type="Proteomes" id="UP000321192"/>
    </source>
</evidence>
<sequence length="141" mass="15617">MIITGFQSLLDAARQQPEPQRLLLVFTRAELPEKATAEQRAKFEQGEGGALVPVMYVDKKPDELQSFEELVEESRHTGQSWDMMFVGCLSGQGGREPSDDTVQKALETMIMSIQGGIVAHLLAYRPNGEQVWLPDQAEGLA</sequence>
<dbReference type="KEGG" id="tmz:Tmz1t_3045"/>
<name>C4KB67_THASP</name>
<dbReference type="STRING" id="85643.Tmz1t_3045"/>
<dbReference type="OrthoDB" id="6182044at2"/>